<reference evidence="2 3" key="1">
    <citation type="submission" date="2021-02" db="EMBL/GenBank/DDBJ databases">
        <title>Niveibacterium changnyeongensis HC41.</title>
        <authorList>
            <person name="Kang M."/>
        </authorList>
    </citation>
    <scope>NUCLEOTIDE SEQUENCE [LARGE SCALE GENOMIC DNA]</scope>
    <source>
        <strain evidence="2 3">HC41</strain>
    </source>
</reference>
<evidence type="ECO:0000313" key="3">
    <source>
        <dbReference type="Proteomes" id="UP000663570"/>
    </source>
</evidence>
<accession>A0ABX7M667</accession>
<evidence type="ECO:0008006" key="4">
    <source>
        <dbReference type="Google" id="ProtNLM"/>
    </source>
</evidence>
<protein>
    <recommendedName>
        <fullName evidence="4">Diguanylate cyclase</fullName>
    </recommendedName>
</protein>
<dbReference type="RefSeq" id="WP_206254755.1">
    <property type="nucleotide sequence ID" value="NZ_CP071060.1"/>
</dbReference>
<feature type="compositionally biased region" description="Basic and acidic residues" evidence="1">
    <location>
        <begin position="167"/>
        <end position="177"/>
    </location>
</feature>
<evidence type="ECO:0000313" key="2">
    <source>
        <dbReference type="EMBL" id="QSI77255.1"/>
    </source>
</evidence>
<feature type="region of interest" description="Disordered" evidence="1">
    <location>
        <begin position="161"/>
        <end position="194"/>
    </location>
</feature>
<gene>
    <name evidence="2" type="ORF">JY500_00970</name>
</gene>
<dbReference type="Proteomes" id="UP000663570">
    <property type="component" value="Chromosome"/>
</dbReference>
<dbReference type="EMBL" id="CP071060">
    <property type="protein sequence ID" value="QSI77255.1"/>
    <property type="molecule type" value="Genomic_DNA"/>
</dbReference>
<organism evidence="2 3">
    <name type="scientific">Niveibacterium microcysteis</name>
    <dbReference type="NCBI Taxonomy" id="2811415"/>
    <lineage>
        <taxon>Bacteria</taxon>
        <taxon>Pseudomonadati</taxon>
        <taxon>Pseudomonadota</taxon>
        <taxon>Betaproteobacteria</taxon>
        <taxon>Rhodocyclales</taxon>
        <taxon>Rhodocyclaceae</taxon>
        <taxon>Niveibacterium</taxon>
    </lineage>
</organism>
<evidence type="ECO:0000256" key="1">
    <source>
        <dbReference type="SAM" id="MobiDB-lite"/>
    </source>
</evidence>
<keyword evidence="3" id="KW-1185">Reference proteome</keyword>
<proteinExistence type="predicted"/>
<name>A0ABX7M667_9RHOO</name>
<sequence>MSILDSILGQAQPLRMPLFAVSLTALPHANTPVLLGLHWHAFRRDAGQRDAPLRAVPLSLLQLNPRWRALAELEHEVLDAAWQLGAWSLDRDEHRACNTVGAPGAEALACRRAFADPVLWAERDDDLPVESAPDREALMHRAGDVGYVQWQFRPVSGGIWPSADGDDTLRADGRREPPCPVTPQPPRGDGNRHMSYRLGRTARLILR</sequence>